<proteinExistence type="predicted"/>
<accession>A0A3N4LCB7</accession>
<reference evidence="1 2" key="1">
    <citation type="journal article" date="2018" name="Nat. Ecol. Evol.">
        <title>Pezizomycetes genomes reveal the molecular basis of ectomycorrhizal truffle lifestyle.</title>
        <authorList>
            <person name="Murat C."/>
            <person name="Payen T."/>
            <person name="Noel B."/>
            <person name="Kuo A."/>
            <person name="Morin E."/>
            <person name="Chen J."/>
            <person name="Kohler A."/>
            <person name="Krizsan K."/>
            <person name="Balestrini R."/>
            <person name="Da Silva C."/>
            <person name="Montanini B."/>
            <person name="Hainaut M."/>
            <person name="Levati E."/>
            <person name="Barry K.W."/>
            <person name="Belfiori B."/>
            <person name="Cichocki N."/>
            <person name="Clum A."/>
            <person name="Dockter R.B."/>
            <person name="Fauchery L."/>
            <person name="Guy J."/>
            <person name="Iotti M."/>
            <person name="Le Tacon F."/>
            <person name="Lindquist E.A."/>
            <person name="Lipzen A."/>
            <person name="Malagnac F."/>
            <person name="Mello A."/>
            <person name="Molinier V."/>
            <person name="Miyauchi S."/>
            <person name="Poulain J."/>
            <person name="Riccioni C."/>
            <person name="Rubini A."/>
            <person name="Sitrit Y."/>
            <person name="Splivallo R."/>
            <person name="Traeger S."/>
            <person name="Wang M."/>
            <person name="Zifcakova L."/>
            <person name="Wipf D."/>
            <person name="Zambonelli A."/>
            <person name="Paolocci F."/>
            <person name="Nowrousian M."/>
            <person name="Ottonello S."/>
            <person name="Baldrian P."/>
            <person name="Spatafora J.W."/>
            <person name="Henrissat B."/>
            <person name="Nagy L.G."/>
            <person name="Aury J.M."/>
            <person name="Wincker P."/>
            <person name="Grigoriev I.V."/>
            <person name="Bonfante P."/>
            <person name="Martin F.M."/>
        </authorList>
    </citation>
    <scope>NUCLEOTIDE SEQUENCE [LARGE SCALE GENOMIC DNA]</scope>
    <source>
        <strain evidence="1 2">CCBAS932</strain>
    </source>
</reference>
<protein>
    <recommendedName>
        <fullName evidence="3">SWIM-type domain-containing protein</fullName>
    </recommendedName>
</protein>
<evidence type="ECO:0000313" key="1">
    <source>
        <dbReference type="EMBL" id="RPB15645.1"/>
    </source>
</evidence>
<dbReference type="EMBL" id="ML119112">
    <property type="protein sequence ID" value="RPB15645.1"/>
    <property type="molecule type" value="Genomic_DNA"/>
</dbReference>
<gene>
    <name evidence="1" type="ORF">P167DRAFT_603162</name>
</gene>
<organism evidence="1 2">
    <name type="scientific">Morchella conica CCBAS932</name>
    <dbReference type="NCBI Taxonomy" id="1392247"/>
    <lineage>
        <taxon>Eukaryota</taxon>
        <taxon>Fungi</taxon>
        <taxon>Dikarya</taxon>
        <taxon>Ascomycota</taxon>
        <taxon>Pezizomycotina</taxon>
        <taxon>Pezizomycetes</taxon>
        <taxon>Pezizales</taxon>
        <taxon>Morchellaceae</taxon>
        <taxon>Morchella</taxon>
    </lineage>
</organism>
<dbReference type="AlphaFoldDB" id="A0A3N4LCB7"/>
<keyword evidence="2" id="KW-1185">Reference proteome</keyword>
<evidence type="ECO:0008006" key="3">
    <source>
        <dbReference type="Google" id="ProtNLM"/>
    </source>
</evidence>
<dbReference type="STRING" id="1392247.A0A3N4LCB7"/>
<dbReference type="OrthoDB" id="5413281at2759"/>
<name>A0A3N4LCB7_9PEZI</name>
<dbReference type="InParanoid" id="A0A3N4LCB7"/>
<evidence type="ECO:0000313" key="2">
    <source>
        <dbReference type="Proteomes" id="UP000277580"/>
    </source>
</evidence>
<dbReference type="Proteomes" id="UP000277580">
    <property type="component" value="Unassembled WGS sequence"/>
</dbReference>
<sequence>MSLPTPRHLLNTLLTTLHQQHPTPASPGPNTLHTLPPSSQDLLLALSHLLPSTLLPALDLLDHRRVHRCRPAAHSKKYAYFVSSSSSATVHVVRPAAWWCSCGAFAWAAFGRRGAGGGAGEVMGMGEEGGLWGGRMRGEGDVPVCVHLVACVLVEACPGLFGGYVQEEQIALERWVEIELERR</sequence>